<evidence type="ECO:0000313" key="3">
    <source>
        <dbReference type="Proteomes" id="UP000399805"/>
    </source>
</evidence>
<reference evidence="2 3" key="1">
    <citation type="submission" date="2019-09" db="EMBL/GenBank/DDBJ databases">
        <authorList>
            <person name="Leyn A S."/>
        </authorList>
    </citation>
    <scope>NUCLEOTIDE SEQUENCE [LARGE SCALE GENOMIC DNA]</scope>
    <source>
        <strain evidence="2">AA231_1</strain>
    </source>
</reference>
<feature type="region of interest" description="Disordered" evidence="1">
    <location>
        <begin position="33"/>
        <end position="53"/>
    </location>
</feature>
<proteinExistence type="predicted"/>
<evidence type="ECO:0000313" key="2">
    <source>
        <dbReference type="EMBL" id="VVJ18826.1"/>
    </source>
</evidence>
<dbReference type="EMBL" id="CABVGP010000001">
    <property type="protein sequence ID" value="VVJ18826.1"/>
    <property type="molecule type" value="Genomic_DNA"/>
</dbReference>
<protein>
    <submittedName>
        <fullName evidence="2">Uncharacterized protein</fullName>
    </submittedName>
</protein>
<accession>A0A6I8LTP1</accession>
<dbReference type="AlphaFoldDB" id="A0A6I8LTP1"/>
<keyword evidence="3" id="KW-1185">Reference proteome</keyword>
<gene>
    <name evidence="2" type="ORF">AA23TX_03847</name>
</gene>
<name>A0A6I8LTP1_9PSEU</name>
<evidence type="ECO:0000256" key="1">
    <source>
        <dbReference type="SAM" id="MobiDB-lite"/>
    </source>
</evidence>
<dbReference type="Proteomes" id="UP000399805">
    <property type="component" value="Unassembled WGS sequence"/>
</dbReference>
<sequence length="109" mass="11791">MIQRPDFSGSPGGFFVVARARVALNTASKIGVGSPSSRFGRSSPGLRFSSPTRPVSATAADFARAARKIARPGDHPHGARFPVVFARRRIGGWRTLRIYPYLISGGHRE</sequence>
<organism evidence="2 3">
    <name type="scientific">Amycolatopsis camponoti</name>
    <dbReference type="NCBI Taxonomy" id="2606593"/>
    <lineage>
        <taxon>Bacteria</taxon>
        <taxon>Bacillati</taxon>
        <taxon>Actinomycetota</taxon>
        <taxon>Actinomycetes</taxon>
        <taxon>Pseudonocardiales</taxon>
        <taxon>Pseudonocardiaceae</taxon>
        <taxon>Amycolatopsis</taxon>
    </lineage>
</organism>